<keyword evidence="3" id="KW-1185">Reference proteome</keyword>
<dbReference type="Proteomes" id="UP000503447">
    <property type="component" value="Chromosome"/>
</dbReference>
<dbReference type="PANTHER" id="PTHR43685:SF2">
    <property type="entry name" value="GLYCOSYLTRANSFERASE 2-LIKE DOMAIN-CONTAINING PROTEIN"/>
    <property type="match status" value="1"/>
</dbReference>
<proteinExistence type="predicted"/>
<organism evidence="2 3">
    <name type="scientific">Frigoriglobus tundricola</name>
    <dbReference type="NCBI Taxonomy" id="2774151"/>
    <lineage>
        <taxon>Bacteria</taxon>
        <taxon>Pseudomonadati</taxon>
        <taxon>Planctomycetota</taxon>
        <taxon>Planctomycetia</taxon>
        <taxon>Gemmatales</taxon>
        <taxon>Gemmataceae</taxon>
        <taxon>Frigoriglobus</taxon>
    </lineage>
</organism>
<gene>
    <name evidence="2" type="ORF">FTUN_8118</name>
</gene>
<sequence>MSASDPAKMPGPITFAVPFYRGLEYLARTVASVAAQTAPEWRLLVCDDSPGGDAERVLDCRDERVRYVRNGRTLGMAGNWNRCLDLADTDLVTLLHADDELLPEYTQVIRAGAAAFPDCAALFCGARVIGPTGEPVFSFVDWVKRVLAPVGRRPRRLSGHRALARLLRVNSIMCPTVCYRRNVIGPRRFDPRWRCVLDLAFFARVLADGDELVGLPDVAYAYRRHAENATAGYTQSLLKFVEEAALYDEWAAEGAARGWSAVARAGRSKVMVRLHLVFRALQDVARCHFAAAWPKAQLLARLSAPDIG</sequence>
<evidence type="ECO:0000313" key="3">
    <source>
        <dbReference type="Proteomes" id="UP000503447"/>
    </source>
</evidence>
<feature type="domain" description="Glycosyltransferase 2-like" evidence="1">
    <location>
        <begin position="15"/>
        <end position="109"/>
    </location>
</feature>
<dbReference type="AlphaFoldDB" id="A0A6M5Z223"/>
<dbReference type="InterPro" id="IPR001173">
    <property type="entry name" value="Glyco_trans_2-like"/>
</dbReference>
<dbReference type="InterPro" id="IPR050834">
    <property type="entry name" value="Glycosyltransf_2"/>
</dbReference>
<dbReference type="InterPro" id="IPR029044">
    <property type="entry name" value="Nucleotide-diphossugar_trans"/>
</dbReference>
<protein>
    <recommendedName>
        <fullName evidence="1">Glycosyltransferase 2-like domain-containing protein</fullName>
    </recommendedName>
</protein>
<accession>A0A6M5Z223</accession>
<dbReference type="Gene3D" id="3.90.550.10">
    <property type="entry name" value="Spore Coat Polysaccharide Biosynthesis Protein SpsA, Chain A"/>
    <property type="match status" value="1"/>
</dbReference>
<dbReference type="SUPFAM" id="SSF53448">
    <property type="entry name" value="Nucleotide-diphospho-sugar transferases"/>
    <property type="match status" value="1"/>
</dbReference>
<evidence type="ECO:0000313" key="2">
    <source>
        <dbReference type="EMBL" id="QJX00488.1"/>
    </source>
</evidence>
<name>A0A6M5Z223_9BACT</name>
<reference evidence="3" key="1">
    <citation type="submission" date="2020-05" db="EMBL/GenBank/DDBJ databases">
        <title>Frigoriglobus tundricola gen. nov., sp. nov., a psychrotolerant cellulolytic planctomycete of the family Gemmataceae with two divergent copies of 16S rRNA gene.</title>
        <authorList>
            <person name="Kulichevskaya I.S."/>
            <person name="Ivanova A.A."/>
            <person name="Naumoff D.G."/>
            <person name="Beletsky A.V."/>
            <person name="Rijpstra W.I.C."/>
            <person name="Sinninghe Damste J.S."/>
            <person name="Mardanov A.V."/>
            <person name="Ravin N.V."/>
            <person name="Dedysh S.N."/>
        </authorList>
    </citation>
    <scope>NUCLEOTIDE SEQUENCE [LARGE SCALE GENOMIC DNA]</scope>
    <source>
        <strain evidence="3">PL17</strain>
    </source>
</reference>
<dbReference type="PANTHER" id="PTHR43685">
    <property type="entry name" value="GLYCOSYLTRANSFERASE"/>
    <property type="match status" value="1"/>
</dbReference>
<dbReference type="Pfam" id="PF00535">
    <property type="entry name" value="Glycos_transf_2"/>
    <property type="match status" value="1"/>
</dbReference>
<dbReference type="EMBL" id="CP053452">
    <property type="protein sequence ID" value="QJX00488.1"/>
    <property type="molecule type" value="Genomic_DNA"/>
</dbReference>
<dbReference type="KEGG" id="ftj:FTUN_8118"/>
<evidence type="ECO:0000259" key="1">
    <source>
        <dbReference type="Pfam" id="PF00535"/>
    </source>
</evidence>